<dbReference type="Pfam" id="PF00203">
    <property type="entry name" value="Ribosomal_S19"/>
    <property type="match status" value="1"/>
</dbReference>
<dbReference type="PIRSF" id="PIRSF002144">
    <property type="entry name" value="Ribosomal_S19"/>
    <property type="match status" value="1"/>
</dbReference>
<dbReference type="InterPro" id="IPR023575">
    <property type="entry name" value="Ribosomal_uS19_SF"/>
</dbReference>
<accession>K1YW93</accession>
<dbReference type="InterPro" id="IPR020934">
    <property type="entry name" value="Ribosomal_uS19_CS"/>
</dbReference>
<organism evidence="9">
    <name type="scientific">uncultured bacterium</name>
    <name type="common">gcode 4</name>
    <dbReference type="NCBI Taxonomy" id="1234023"/>
    <lineage>
        <taxon>Bacteria</taxon>
        <taxon>environmental samples</taxon>
    </lineage>
</organism>
<dbReference type="PRINTS" id="PR00975">
    <property type="entry name" value="RIBOSOMALS19"/>
</dbReference>
<evidence type="ECO:0000256" key="2">
    <source>
        <dbReference type="ARBA" id="ARBA00022730"/>
    </source>
</evidence>
<dbReference type="EMBL" id="AMFJ01034366">
    <property type="protein sequence ID" value="EKD29534.1"/>
    <property type="molecule type" value="Genomic_DNA"/>
</dbReference>
<keyword evidence="4 7" id="KW-0689">Ribosomal protein</keyword>
<gene>
    <name evidence="7" type="primary">rpsS</name>
    <name evidence="9" type="ORF">ACD_78C00366G0001</name>
</gene>
<dbReference type="InterPro" id="IPR002222">
    <property type="entry name" value="Ribosomal_uS19"/>
</dbReference>
<dbReference type="GO" id="GO:0015935">
    <property type="term" value="C:small ribosomal subunit"/>
    <property type="evidence" value="ECO:0007669"/>
    <property type="project" value="InterPro"/>
</dbReference>
<evidence type="ECO:0000256" key="7">
    <source>
        <dbReference type="HAMAP-Rule" id="MF_00531"/>
    </source>
</evidence>
<evidence type="ECO:0000256" key="4">
    <source>
        <dbReference type="ARBA" id="ARBA00022980"/>
    </source>
</evidence>
<comment type="similarity">
    <text evidence="1 7 8">Belongs to the universal ribosomal protein uS19 family.</text>
</comment>
<comment type="caution">
    <text evidence="9">The sequence shown here is derived from an EMBL/GenBank/DDBJ whole genome shotgun (WGS) entry which is preliminary data.</text>
</comment>
<dbReference type="AlphaFoldDB" id="K1YW93"/>
<evidence type="ECO:0000256" key="8">
    <source>
        <dbReference type="RuleBase" id="RU003485"/>
    </source>
</evidence>
<keyword evidence="3 7" id="KW-0694">RNA-binding</keyword>
<name>K1YW93_9BACT</name>
<dbReference type="GO" id="GO:0005737">
    <property type="term" value="C:cytoplasm"/>
    <property type="evidence" value="ECO:0007669"/>
    <property type="project" value="UniProtKB-ARBA"/>
</dbReference>
<dbReference type="GO" id="GO:0006412">
    <property type="term" value="P:translation"/>
    <property type="evidence" value="ECO:0007669"/>
    <property type="project" value="UniProtKB-UniRule"/>
</dbReference>
<evidence type="ECO:0000256" key="5">
    <source>
        <dbReference type="ARBA" id="ARBA00023274"/>
    </source>
</evidence>
<evidence type="ECO:0000313" key="9">
    <source>
        <dbReference type="EMBL" id="EKD29534.1"/>
    </source>
</evidence>
<evidence type="ECO:0000256" key="6">
    <source>
        <dbReference type="ARBA" id="ARBA00035163"/>
    </source>
</evidence>
<dbReference type="InterPro" id="IPR005732">
    <property type="entry name" value="Ribosomal_uS19_bac-type"/>
</dbReference>
<keyword evidence="2 7" id="KW-0699">rRNA-binding</keyword>
<dbReference type="PANTHER" id="PTHR11880:SF8">
    <property type="entry name" value="SMALL RIBOSOMAL SUBUNIT PROTEIN US19M"/>
    <property type="match status" value="1"/>
</dbReference>
<dbReference type="GO" id="GO:0000028">
    <property type="term" value="P:ribosomal small subunit assembly"/>
    <property type="evidence" value="ECO:0007669"/>
    <property type="project" value="TreeGrafter"/>
</dbReference>
<evidence type="ECO:0000256" key="3">
    <source>
        <dbReference type="ARBA" id="ARBA00022884"/>
    </source>
</evidence>
<comment type="function">
    <text evidence="7">Protein S19 forms a complex with S13 that binds strongly to the 16S ribosomal RNA.</text>
</comment>
<protein>
    <recommendedName>
        <fullName evidence="6 7">Small ribosomal subunit protein uS19</fullName>
    </recommendedName>
</protein>
<dbReference type="FunFam" id="3.30.860.10:FF:000001">
    <property type="entry name" value="30S ribosomal protein S19"/>
    <property type="match status" value="1"/>
</dbReference>
<dbReference type="PROSITE" id="PS00323">
    <property type="entry name" value="RIBOSOMAL_S19"/>
    <property type="match status" value="1"/>
</dbReference>
<sequence length="87" mass="9986">MTRSLRKWPYIDSRLLQKIERLNESGKKTVVKTWSRACTVIPEFVGHTFGVHNGKVHTPVFVTEDMVGHKLGEFSFTRRFTGHAGNK</sequence>
<dbReference type="HAMAP" id="MF_00531">
    <property type="entry name" value="Ribosomal_uS19"/>
    <property type="match status" value="1"/>
</dbReference>
<dbReference type="PANTHER" id="PTHR11880">
    <property type="entry name" value="RIBOSOMAL PROTEIN S19P FAMILY MEMBER"/>
    <property type="match status" value="1"/>
</dbReference>
<proteinExistence type="inferred from homology"/>
<evidence type="ECO:0000256" key="1">
    <source>
        <dbReference type="ARBA" id="ARBA00007345"/>
    </source>
</evidence>
<dbReference type="GO" id="GO:0003735">
    <property type="term" value="F:structural constituent of ribosome"/>
    <property type="evidence" value="ECO:0007669"/>
    <property type="project" value="InterPro"/>
</dbReference>
<dbReference type="GO" id="GO:0019843">
    <property type="term" value="F:rRNA binding"/>
    <property type="evidence" value="ECO:0007669"/>
    <property type="project" value="UniProtKB-UniRule"/>
</dbReference>
<dbReference type="NCBIfam" id="TIGR01050">
    <property type="entry name" value="rpsS_bact"/>
    <property type="match status" value="1"/>
</dbReference>
<keyword evidence="5 7" id="KW-0687">Ribonucleoprotein</keyword>
<dbReference type="Gene3D" id="3.30.860.10">
    <property type="entry name" value="30s Ribosomal Protein S19, Chain A"/>
    <property type="match status" value="1"/>
</dbReference>
<reference evidence="9" key="1">
    <citation type="journal article" date="2012" name="Science">
        <title>Fermentation, hydrogen, and sulfur metabolism in multiple uncultivated bacterial phyla.</title>
        <authorList>
            <person name="Wrighton K.C."/>
            <person name="Thomas B.C."/>
            <person name="Sharon I."/>
            <person name="Miller C.S."/>
            <person name="Castelle C.J."/>
            <person name="VerBerkmoes N.C."/>
            <person name="Wilkins M.J."/>
            <person name="Hettich R.L."/>
            <person name="Lipton M.S."/>
            <person name="Williams K.H."/>
            <person name="Long P.E."/>
            <person name="Banfield J.F."/>
        </authorList>
    </citation>
    <scope>NUCLEOTIDE SEQUENCE [LARGE SCALE GENOMIC DNA]</scope>
</reference>
<dbReference type="SUPFAM" id="SSF54570">
    <property type="entry name" value="Ribosomal protein S19"/>
    <property type="match status" value="1"/>
</dbReference>